<gene>
    <name evidence="3" type="ORF">YC6258_01834</name>
</gene>
<feature type="domain" description="Fumarylacetoacetase-like C-terminal" evidence="2">
    <location>
        <begin position="18"/>
        <end position="218"/>
    </location>
</feature>
<dbReference type="AlphaFoldDB" id="A0A0C5VKF4"/>
<dbReference type="NCBIfam" id="NF007967">
    <property type="entry name" value="PRK10691.1"/>
    <property type="match status" value="1"/>
</dbReference>
<dbReference type="GO" id="GO:0018773">
    <property type="term" value="F:acetylpyruvate hydrolase activity"/>
    <property type="evidence" value="ECO:0007669"/>
    <property type="project" value="TreeGrafter"/>
</dbReference>
<dbReference type="KEGG" id="gsn:YC6258_01834"/>
<dbReference type="SUPFAM" id="SSF56529">
    <property type="entry name" value="FAH"/>
    <property type="match status" value="1"/>
</dbReference>
<evidence type="ECO:0000259" key="2">
    <source>
        <dbReference type="Pfam" id="PF01557"/>
    </source>
</evidence>
<protein>
    <submittedName>
        <fullName evidence="3">2-keto-4-pentenoate hydratase/2-oxohepta-3-ene-1,7-dioic acid hydratase (Catechol pathway)</fullName>
    </submittedName>
</protein>
<keyword evidence="4" id="KW-1185">Reference proteome</keyword>
<keyword evidence="1" id="KW-0479">Metal-binding</keyword>
<dbReference type="STRING" id="1445510.YC6258_01834"/>
<dbReference type="Proteomes" id="UP000032266">
    <property type="component" value="Chromosome"/>
</dbReference>
<dbReference type="OrthoDB" id="9805307at2"/>
<dbReference type="GO" id="GO:0046872">
    <property type="term" value="F:metal ion binding"/>
    <property type="evidence" value="ECO:0007669"/>
    <property type="project" value="UniProtKB-KW"/>
</dbReference>
<evidence type="ECO:0000256" key="1">
    <source>
        <dbReference type="ARBA" id="ARBA00022723"/>
    </source>
</evidence>
<proteinExistence type="predicted"/>
<name>A0A0C5VKF4_9GAMM</name>
<evidence type="ECO:0000313" key="4">
    <source>
        <dbReference type="Proteomes" id="UP000032266"/>
    </source>
</evidence>
<dbReference type="InterPro" id="IPR036663">
    <property type="entry name" value="Fumarylacetoacetase_C_sf"/>
</dbReference>
<reference evidence="3 4" key="1">
    <citation type="submission" date="2014-01" db="EMBL/GenBank/DDBJ databases">
        <title>Full genme sequencing of cellulolytic bacterium Gynuella sunshinyii YC6258T gen. nov., sp. nov.</title>
        <authorList>
            <person name="Khan H."/>
            <person name="Chung E.J."/>
            <person name="Chung Y.R."/>
        </authorList>
    </citation>
    <scope>NUCLEOTIDE SEQUENCE [LARGE SCALE GENOMIC DNA]</scope>
    <source>
        <strain evidence="3 4">YC6258</strain>
    </source>
</reference>
<evidence type="ECO:0000313" key="3">
    <source>
        <dbReference type="EMBL" id="AJQ93878.1"/>
    </source>
</evidence>
<organism evidence="3 4">
    <name type="scientific">Gynuella sunshinyii YC6258</name>
    <dbReference type="NCBI Taxonomy" id="1445510"/>
    <lineage>
        <taxon>Bacteria</taxon>
        <taxon>Pseudomonadati</taxon>
        <taxon>Pseudomonadota</taxon>
        <taxon>Gammaproteobacteria</taxon>
        <taxon>Oceanospirillales</taxon>
        <taxon>Saccharospirillaceae</taxon>
        <taxon>Gynuella</taxon>
    </lineage>
</organism>
<accession>A0A0C5VKF4</accession>
<dbReference type="PANTHER" id="PTHR11820:SF7">
    <property type="entry name" value="ACYLPYRUVASE FAHD1, MITOCHONDRIAL"/>
    <property type="match status" value="1"/>
</dbReference>
<dbReference type="EMBL" id="CP007142">
    <property type="protein sequence ID" value="AJQ93878.1"/>
    <property type="molecule type" value="Genomic_DNA"/>
</dbReference>
<sequence>MFEHRYTDNSLSGLMQGKILCVGRNYAEHAKELNNPVPQRPLLFIKPSTAATSLLQPFPIPQNKGAVHHELELALLITRPLTRASEEEAVAAVGGIGLALDLTLRDVQDELKQKGQPWEVAKAFDGSCPLSGFVKVDHFDASREEVFTLHRNGKLQQHGRSSDMIFKIPMLLSYMSHTFTLLPGDVVLTGTPAGVGPLQSGDELRCSLEDRFTLETRVL</sequence>
<dbReference type="Gene3D" id="3.90.850.10">
    <property type="entry name" value="Fumarylacetoacetase-like, C-terminal domain"/>
    <property type="match status" value="1"/>
</dbReference>
<dbReference type="InterPro" id="IPR011234">
    <property type="entry name" value="Fumarylacetoacetase-like_C"/>
</dbReference>
<dbReference type="RefSeq" id="WP_044616537.1">
    <property type="nucleotide sequence ID" value="NZ_CP007142.1"/>
</dbReference>
<dbReference type="HOGENOM" id="CLU_028458_5_0_6"/>
<dbReference type="PANTHER" id="PTHR11820">
    <property type="entry name" value="ACYLPYRUVASE"/>
    <property type="match status" value="1"/>
</dbReference>
<dbReference type="Pfam" id="PF01557">
    <property type="entry name" value="FAA_hydrolase"/>
    <property type="match status" value="1"/>
</dbReference>
<dbReference type="PATRIC" id="fig|1445510.3.peg.1797"/>